<feature type="compositionally biased region" description="Acidic residues" evidence="4">
    <location>
        <begin position="48"/>
        <end position="59"/>
    </location>
</feature>
<dbReference type="GO" id="GO:0005930">
    <property type="term" value="C:axoneme"/>
    <property type="evidence" value="ECO:0007669"/>
    <property type="project" value="TreeGrafter"/>
</dbReference>
<keyword evidence="3" id="KW-0966">Cell projection</keyword>
<accession>A0A9C6TBL4</accession>
<dbReference type="GO" id="GO:0060271">
    <property type="term" value="P:cilium assembly"/>
    <property type="evidence" value="ECO:0007669"/>
    <property type="project" value="TreeGrafter"/>
</dbReference>
<dbReference type="AlphaFoldDB" id="A0A9C6TBL4"/>
<name>A0A9C6TBL4_DROAB</name>
<evidence type="ECO:0000256" key="4">
    <source>
        <dbReference type="SAM" id="MobiDB-lite"/>
    </source>
</evidence>
<keyword evidence="6" id="KW-1185">Reference proteome</keyword>
<evidence type="ECO:0000256" key="1">
    <source>
        <dbReference type="ARBA" id="ARBA00004138"/>
    </source>
</evidence>
<evidence type="ECO:0000256" key="2">
    <source>
        <dbReference type="ARBA" id="ARBA00023054"/>
    </source>
</evidence>
<evidence type="ECO:0000256" key="3">
    <source>
        <dbReference type="ARBA" id="ARBA00023273"/>
    </source>
</evidence>
<dbReference type="InterPro" id="IPR051885">
    <property type="entry name" value="CC_CF"/>
</dbReference>
<dbReference type="GeneID" id="127566034"/>
<dbReference type="GO" id="GO:0036064">
    <property type="term" value="C:ciliary basal body"/>
    <property type="evidence" value="ECO:0007669"/>
    <property type="project" value="TreeGrafter"/>
</dbReference>
<keyword evidence="2" id="KW-0175">Coiled coil</keyword>
<dbReference type="OrthoDB" id="10254794at2759"/>
<feature type="region of interest" description="Disordered" evidence="4">
    <location>
        <begin position="1"/>
        <end position="67"/>
    </location>
</feature>
<dbReference type="InterPro" id="IPR025254">
    <property type="entry name" value="CCDC113/CCDC96_CC"/>
</dbReference>
<organism evidence="6 7">
    <name type="scientific">Drosophila albomicans</name>
    <name type="common">Fruit fly</name>
    <dbReference type="NCBI Taxonomy" id="7291"/>
    <lineage>
        <taxon>Eukaryota</taxon>
        <taxon>Metazoa</taxon>
        <taxon>Ecdysozoa</taxon>
        <taxon>Arthropoda</taxon>
        <taxon>Hexapoda</taxon>
        <taxon>Insecta</taxon>
        <taxon>Pterygota</taxon>
        <taxon>Neoptera</taxon>
        <taxon>Endopterygota</taxon>
        <taxon>Diptera</taxon>
        <taxon>Brachycera</taxon>
        <taxon>Muscomorpha</taxon>
        <taxon>Ephydroidea</taxon>
        <taxon>Drosophilidae</taxon>
        <taxon>Drosophila</taxon>
    </lineage>
</organism>
<gene>
    <name evidence="7" type="primary">LOC127566034</name>
</gene>
<dbReference type="RefSeq" id="XP_051863392.1">
    <property type="nucleotide sequence ID" value="XM_052007432.1"/>
</dbReference>
<feature type="domain" description="CCDC113/CCDC96 coiled-coil" evidence="5">
    <location>
        <begin position="467"/>
        <end position="642"/>
    </location>
</feature>
<evidence type="ECO:0000313" key="6">
    <source>
        <dbReference type="Proteomes" id="UP000515160"/>
    </source>
</evidence>
<comment type="subcellular location">
    <subcellularLocation>
        <location evidence="1">Cell projection</location>
        <location evidence="1">Cilium</location>
    </subcellularLocation>
</comment>
<dbReference type="Pfam" id="PF13870">
    <property type="entry name" value="CCDC113_CCDC96_CC"/>
    <property type="match status" value="1"/>
</dbReference>
<proteinExistence type="predicted"/>
<evidence type="ECO:0000259" key="5">
    <source>
        <dbReference type="Pfam" id="PF13870"/>
    </source>
</evidence>
<protein>
    <submittedName>
        <fullName evidence="7">Uncharacterized protein LOC127566034</fullName>
    </submittedName>
</protein>
<dbReference type="PANTHER" id="PTHR15654:SF1">
    <property type="entry name" value="COILED-COIL DOMAIN-CONTAINING PROTEIN 96"/>
    <property type="match status" value="1"/>
</dbReference>
<evidence type="ECO:0000313" key="7">
    <source>
        <dbReference type="RefSeq" id="XP_051863392.1"/>
    </source>
</evidence>
<reference evidence="7" key="1">
    <citation type="submission" date="2025-08" db="UniProtKB">
        <authorList>
            <consortium name="RefSeq"/>
        </authorList>
    </citation>
    <scope>IDENTIFICATION</scope>
    <source>
        <strain evidence="7">15112-1751.03</strain>
        <tissue evidence="7">Whole Adult</tissue>
    </source>
</reference>
<sequence>MDTDSNPTLQLTVVESDPDADAKSIGSVAKPSEVLEQSSDAANTADAPTEDVPNDTDEEAAAKAAARKARLKQARSIRFTIGDSQPDIQDKIPENEKKTSFFTLDEQSDDVVTTAISTPTRYVGEGSFELEELTLPELEIEEDVDKLLGLDTEEDDGTEEERSSIKGGDSINAKKYFLEHFEIPGLEDISDDEIDSITERLKSLISMERSSSHVGEDIGKFVDPLTGESISSSSSSSSSEPVVMSSISSSSGDAFELKSMQDFKMDAAKAEVDEDLYSKFKSSFVASVEPVEIADFGLIKAKMLITQIAADFLNDLIKNVVITAEQIREDLKFNKSINKWKLHNHLSDVVRKYNIEKDINAYLNSRMSEYHKRAKNLRVFMKLPLELHEKERERYREAITKLDFNLILMAEAKKKSSYLLPSVMMDLSYFESICRHSEQVLNDRMLDTLGRNSEYLRKVTERELRLMSQKRNEISDIRLSLLTRTHTLGRITDKIHKLEQINEDISMDDFITLQNQVAALNKKIEERNLDLKKARGIYHSALHMAQHNREKIQSLTNKLLSRKAHLTRVQDRQRVLREKLYVGKMERQRIRKINSDLTYQGGLLALPSLMYDYDETMERIEVRQAKVDELKEMHTRISNRIAEFELIVGKANSISTVV</sequence>
<dbReference type="Proteomes" id="UP000515160">
    <property type="component" value="Chromosome 2R"/>
</dbReference>
<dbReference type="PANTHER" id="PTHR15654">
    <property type="entry name" value="COILED-COIL DOMAIN-CONTAINING PROTEIN 113-RELATED"/>
    <property type="match status" value="1"/>
</dbReference>
<feature type="compositionally biased region" description="Polar residues" evidence="4">
    <location>
        <begin position="1"/>
        <end position="13"/>
    </location>
</feature>